<dbReference type="SMART" id="SM00304">
    <property type="entry name" value="HAMP"/>
    <property type="match status" value="1"/>
</dbReference>
<keyword evidence="11" id="KW-0175">Coiled coil</keyword>
<dbReference type="AlphaFoldDB" id="A0A437RIS9"/>
<dbReference type="PANTHER" id="PTHR43065:SF22">
    <property type="entry name" value="HISTIDINE KINASE"/>
    <property type="match status" value="1"/>
</dbReference>
<keyword evidence="16" id="KW-1185">Reference proteome</keyword>
<feature type="transmembrane region" description="Helical" evidence="12">
    <location>
        <begin position="306"/>
        <end position="331"/>
    </location>
</feature>
<gene>
    <name evidence="15" type="ORF">EOE66_11045</name>
</gene>
<dbReference type="CDD" id="cd00075">
    <property type="entry name" value="HATPase"/>
    <property type="match status" value="1"/>
</dbReference>
<evidence type="ECO:0000259" key="14">
    <source>
        <dbReference type="PROSITE" id="PS50885"/>
    </source>
</evidence>
<dbReference type="SUPFAM" id="SSF55874">
    <property type="entry name" value="ATPase domain of HSP90 chaperone/DNA topoisomerase II/histidine kinase"/>
    <property type="match status" value="1"/>
</dbReference>
<accession>A0A437RIS9</accession>
<dbReference type="InterPro" id="IPR003661">
    <property type="entry name" value="HisK_dim/P_dom"/>
</dbReference>
<evidence type="ECO:0000256" key="5">
    <source>
        <dbReference type="ARBA" id="ARBA00022553"/>
    </source>
</evidence>
<dbReference type="InterPro" id="IPR005467">
    <property type="entry name" value="His_kinase_dom"/>
</dbReference>
<dbReference type="GO" id="GO:0005886">
    <property type="term" value="C:plasma membrane"/>
    <property type="evidence" value="ECO:0007669"/>
    <property type="project" value="UniProtKB-SubCell"/>
</dbReference>
<comment type="caution">
    <text evidence="15">The sequence shown here is derived from an EMBL/GenBank/DDBJ whole genome shotgun (WGS) entry which is preliminary data.</text>
</comment>
<keyword evidence="7 12" id="KW-0812">Transmembrane</keyword>
<keyword evidence="9 12" id="KW-1133">Transmembrane helix</keyword>
<evidence type="ECO:0000313" key="16">
    <source>
        <dbReference type="Proteomes" id="UP000285575"/>
    </source>
</evidence>
<evidence type="ECO:0000256" key="3">
    <source>
        <dbReference type="ARBA" id="ARBA00012438"/>
    </source>
</evidence>
<dbReference type="GO" id="GO:0000155">
    <property type="term" value="F:phosphorelay sensor kinase activity"/>
    <property type="evidence" value="ECO:0007669"/>
    <property type="project" value="InterPro"/>
</dbReference>
<dbReference type="Pfam" id="PF00512">
    <property type="entry name" value="HisKA"/>
    <property type="match status" value="1"/>
</dbReference>
<dbReference type="PRINTS" id="PR00344">
    <property type="entry name" value="BCTRLSENSOR"/>
</dbReference>
<dbReference type="InterPro" id="IPR003594">
    <property type="entry name" value="HATPase_dom"/>
</dbReference>
<dbReference type="PANTHER" id="PTHR43065">
    <property type="entry name" value="SENSOR HISTIDINE KINASE"/>
    <property type="match status" value="1"/>
</dbReference>
<dbReference type="InterPro" id="IPR043056">
    <property type="entry name" value="LuxQ-periplasm_N"/>
</dbReference>
<dbReference type="CDD" id="cd00082">
    <property type="entry name" value="HisKA"/>
    <property type="match status" value="1"/>
</dbReference>
<dbReference type="InterPro" id="IPR036097">
    <property type="entry name" value="HisK_dim/P_sf"/>
</dbReference>
<keyword evidence="4" id="KW-1003">Cell membrane</keyword>
<dbReference type="InterPro" id="IPR029151">
    <property type="entry name" value="Sensor-like_sf"/>
</dbReference>
<evidence type="ECO:0000256" key="9">
    <source>
        <dbReference type="ARBA" id="ARBA00022989"/>
    </source>
</evidence>
<dbReference type="SUPFAM" id="SSF103190">
    <property type="entry name" value="Sensory domain-like"/>
    <property type="match status" value="1"/>
</dbReference>
<dbReference type="InterPro" id="IPR033463">
    <property type="entry name" value="sCache_3"/>
</dbReference>
<evidence type="ECO:0000313" key="15">
    <source>
        <dbReference type="EMBL" id="RVU46639.1"/>
    </source>
</evidence>
<evidence type="ECO:0000256" key="7">
    <source>
        <dbReference type="ARBA" id="ARBA00022692"/>
    </source>
</evidence>
<dbReference type="CDD" id="cd06225">
    <property type="entry name" value="HAMP"/>
    <property type="match status" value="1"/>
</dbReference>
<dbReference type="Pfam" id="PF17202">
    <property type="entry name" value="sCache_3_3"/>
    <property type="match status" value="1"/>
</dbReference>
<protein>
    <recommendedName>
        <fullName evidence="3">histidine kinase</fullName>
        <ecNumber evidence="3">2.7.13.3</ecNumber>
    </recommendedName>
</protein>
<dbReference type="Gene3D" id="1.10.287.130">
    <property type="match status" value="1"/>
</dbReference>
<dbReference type="Pfam" id="PF02518">
    <property type="entry name" value="HATPase_c"/>
    <property type="match status" value="1"/>
</dbReference>
<evidence type="ECO:0000256" key="1">
    <source>
        <dbReference type="ARBA" id="ARBA00000085"/>
    </source>
</evidence>
<dbReference type="PROSITE" id="PS50109">
    <property type="entry name" value="HIS_KIN"/>
    <property type="match status" value="1"/>
</dbReference>
<feature type="domain" description="Histidine kinase" evidence="13">
    <location>
        <begin position="427"/>
        <end position="647"/>
    </location>
</feature>
<reference evidence="15 16" key="1">
    <citation type="submission" date="2019-01" db="EMBL/GenBank/DDBJ databases">
        <authorList>
            <person name="Chen W.-M."/>
        </authorList>
    </citation>
    <scope>NUCLEOTIDE SEQUENCE [LARGE SCALE GENOMIC DNA]</scope>
    <source>
        <strain evidence="15 16">KYPY4</strain>
    </source>
</reference>
<comment type="subcellular location">
    <subcellularLocation>
        <location evidence="2">Cell membrane</location>
        <topology evidence="2">Multi-pass membrane protein</topology>
    </subcellularLocation>
</comment>
<dbReference type="SUPFAM" id="SSF47384">
    <property type="entry name" value="Homodimeric domain of signal transducing histidine kinase"/>
    <property type="match status" value="1"/>
</dbReference>
<feature type="domain" description="HAMP" evidence="14">
    <location>
        <begin position="332"/>
        <end position="385"/>
    </location>
</feature>
<dbReference type="PROSITE" id="PS50885">
    <property type="entry name" value="HAMP"/>
    <property type="match status" value="1"/>
</dbReference>
<dbReference type="SMART" id="SM00388">
    <property type="entry name" value="HisKA"/>
    <property type="match status" value="1"/>
</dbReference>
<keyword evidence="8" id="KW-0418">Kinase</keyword>
<dbReference type="Gene3D" id="6.10.340.10">
    <property type="match status" value="1"/>
</dbReference>
<evidence type="ECO:0000256" key="2">
    <source>
        <dbReference type="ARBA" id="ARBA00004651"/>
    </source>
</evidence>
<dbReference type="EC" id="2.7.13.3" evidence="3"/>
<sequence>MQPGWFARLSIRNKLLALTLLPLLGVLPLLGAGLLWWTDTAIDALLRTKVRADLAVAHGYFERVLAEVGGSVGAAAESQALARALRSPAELQALLLRYERRERLDFLRVLPPDPTRADSTSVEVLAPEQQGLLSPALRERVAVPLLDTRNAAPTARAVEDRAMLLLATRAVRNDAGELIGHLQGGVLLNRNLPFIDHINEIVYPAGSLPFADWGSKGTATLFLDDVRISTNVRLFGGVAEERAIGTRVSQSVRAAVLGQGQMWLDRAFVVQDWYVSAYLPLADGQGRRVGMLYVGVLERPFVLLKYAALASIGVLFFGVMIVAAFVSLRWARGIFHPLERMEATMQCVEGGDLGARVGAVANADEVGRLAQHLDELLATIEDNTRRLQGWNAELDAKVAERTAALQAAQRQLVQAEKLATVGQLTASIAHEVNNPIAVIQGNLDLLRELLGAEAASRVAPELKLVDAQIERMRLIVTRLLQFARPGEFAGYVEAVDTARLLDDCLVLAGHQISRAGVQVERDFRATRQPPINAQELQQVLVNLIVNALQALPSGGTLHLATADGGTAEAPVVVITVADNGPGLAPELLAQLFQPFVTRRQEGTGLGLWISREIVERYGGTLEAANAPQKDDGAPGGAVFTVRLKAEG</sequence>
<name>A0A437RIS9_9BURK</name>
<evidence type="ECO:0000256" key="8">
    <source>
        <dbReference type="ARBA" id="ARBA00022777"/>
    </source>
</evidence>
<dbReference type="SMART" id="SM00387">
    <property type="entry name" value="HATPase_c"/>
    <property type="match status" value="1"/>
</dbReference>
<evidence type="ECO:0000256" key="4">
    <source>
        <dbReference type="ARBA" id="ARBA00022475"/>
    </source>
</evidence>
<keyword evidence="6" id="KW-0808">Transferase</keyword>
<dbReference type="Gene3D" id="3.30.565.10">
    <property type="entry name" value="Histidine kinase-like ATPase, C-terminal domain"/>
    <property type="match status" value="1"/>
</dbReference>
<keyword evidence="5" id="KW-0597">Phosphoprotein</keyword>
<dbReference type="EMBL" id="SACR01000003">
    <property type="protein sequence ID" value="RVU46639.1"/>
    <property type="molecule type" value="Genomic_DNA"/>
</dbReference>
<evidence type="ECO:0000256" key="10">
    <source>
        <dbReference type="ARBA" id="ARBA00023136"/>
    </source>
</evidence>
<evidence type="ECO:0000256" key="11">
    <source>
        <dbReference type="SAM" id="Coils"/>
    </source>
</evidence>
<dbReference type="Proteomes" id="UP000285575">
    <property type="component" value="Unassembled WGS sequence"/>
</dbReference>
<comment type="catalytic activity">
    <reaction evidence="1">
        <text>ATP + protein L-histidine = ADP + protein N-phospho-L-histidine.</text>
        <dbReference type="EC" id="2.7.13.3"/>
    </reaction>
</comment>
<organism evidence="15 16">
    <name type="scientific">Rubrivivax rivuli</name>
    <dbReference type="NCBI Taxonomy" id="1862385"/>
    <lineage>
        <taxon>Bacteria</taxon>
        <taxon>Pseudomonadati</taxon>
        <taxon>Pseudomonadota</taxon>
        <taxon>Betaproteobacteria</taxon>
        <taxon>Burkholderiales</taxon>
        <taxon>Sphaerotilaceae</taxon>
        <taxon>Rubrivivax</taxon>
    </lineage>
</organism>
<dbReference type="InterPro" id="IPR003660">
    <property type="entry name" value="HAMP_dom"/>
</dbReference>
<feature type="coiled-coil region" evidence="11">
    <location>
        <begin position="373"/>
        <end position="418"/>
    </location>
</feature>
<dbReference type="Pfam" id="PF00672">
    <property type="entry name" value="HAMP"/>
    <property type="match status" value="1"/>
</dbReference>
<proteinExistence type="predicted"/>
<evidence type="ECO:0000259" key="13">
    <source>
        <dbReference type="PROSITE" id="PS50109"/>
    </source>
</evidence>
<dbReference type="OrthoDB" id="224978at2"/>
<dbReference type="SUPFAM" id="SSF158472">
    <property type="entry name" value="HAMP domain-like"/>
    <property type="match status" value="1"/>
</dbReference>
<keyword evidence="10 12" id="KW-0472">Membrane</keyword>
<dbReference type="InterPro" id="IPR036890">
    <property type="entry name" value="HATPase_C_sf"/>
</dbReference>
<dbReference type="InterPro" id="IPR004358">
    <property type="entry name" value="Sig_transdc_His_kin-like_C"/>
</dbReference>
<evidence type="ECO:0000256" key="12">
    <source>
        <dbReference type="SAM" id="Phobius"/>
    </source>
</evidence>
<evidence type="ECO:0000256" key="6">
    <source>
        <dbReference type="ARBA" id="ARBA00022679"/>
    </source>
</evidence>
<dbReference type="Gene3D" id="3.30.450.220">
    <property type="entry name" value="LuxQ periplasmic domain, N-terminal subdomain"/>
    <property type="match status" value="1"/>
</dbReference>